<dbReference type="AlphaFoldDB" id="Q4FGL1"/>
<evidence type="ECO:0000313" key="1">
    <source>
        <dbReference type="EMBL" id="AAZ08055.1"/>
    </source>
</evidence>
<reference evidence="1" key="1">
    <citation type="submission" date="2005-05" db="EMBL/GenBank/DDBJ databases">
        <authorList>
            <consortium name="The Leishmania chagasi Transcriptosome Project"/>
            <person name="Barbosa P.K.A."/>
            <person name="Queiroz R.A."/>
            <person name="Santana M.E."/>
            <person name="Galdino M.L."/>
            <person name="Andrade P.P."/>
        </authorList>
    </citation>
    <scope>NUCLEOTIDE SEQUENCE</scope>
</reference>
<dbReference type="EMBL" id="DQ066773">
    <property type="protein sequence ID" value="AAZ08055.1"/>
    <property type="molecule type" value="mRNA"/>
</dbReference>
<organism evidence="1">
    <name type="scientific">Leishmania chagasi</name>
    <dbReference type="NCBI Taxonomy" id="44271"/>
    <lineage>
        <taxon>Eukaryota</taxon>
        <taxon>Discoba</taxon>
        <taxon>Euglenozoa</taxon>
        <taxon>Kinetoplastea</taxon>
        <taxon>Metakinetoplastina</taxon>
        <taxon>Trypanosomatida</taxon>
        <taxon>Trypanosomatidae</taxon>
        <taxon>Leishmaniinae</taxon>
        <taxon>Leishmania</taxon>
    </lineage>
</organism>
<name>Q4FGL1_LEICH</name>
<feature type="non-terminal residue" evidence="1">
    <location>
        <position position="30"/>
    </location>
</feature>
<protein>
    <submittedName>
        <fullName evidence="1">HSP83</fullName>
    </submittedName>
</protein>
<proteinExistence type="evidence at transcript level"/>
<accession>Q4FGL1</accession>
<sequence length="30" mass="3420">MTETFAFPGGDQSVDVADLHHFQFEPRRPS</sequence>
<reference evidence="1" key="2">
    <citation type="submission" date="2005-07" db="EMBL/GenBank/DDBJ databases">
        <title>In silico analysis of Leishmania chagasi HSP83: implications to antigenicity and evolution.</title>
        <authorList>
            <person name="Barbosa P.A."/>
            <person name="Queiroz R.A."/>
            <person name="Santana M.E."/>
            <person name="Galdino M.L."/>
            <person name="Andrade P.P."/>
        </authorList>
    </citation>
    <scope>NUCLEOTIDE SEQUENCE</scope>
</reference>